<reference evidence="2" key="1">
    <citation type="submission" date="2021-06" db="EMBL/GenBank/DDBJ databases">
        <authorList>
            <person name="Hodson N. C."/>
            <person name="Mongue J. A."/>
            <person name="Jaron S. K."/>
        </authorList>
    </citation>
    <scope>NUCLEOTIDE SEQUENCE</scope>
</reference>
<keyword evidence="1" id="KW-0472">Membrane</keyword>
<keyword evidence="1" id="KW-1133">Transmembrane helix</keyword>
<evidence type="ECO:0000313" key="2">
    <source>
        <dbReference type="EMBL" id="CAG7732812.1"/>
    </source>
</evidence>
<evidence type="ECO:0000313" key="3">
    <source>
        <dbReference type="Proteomes" id="UP000708208"/>
    </source>
</evidence>
<gene>
    <name evidence="2" type="ORF">AFUS01_LOCUS21299</name>
</gene>
<comment type="caution">
    <text evidence="2">The sequence shown here is derived from an EMBL/GenBank/DDBJ whole genome shotgun (WGS) entry which is preliminary data.</text>
</comment>
<dbReference type="AlphaFoldDB" id="A0A8J2PAX2"/>
<proteinExistence type="predicted"/>
<accession>A0A8J2PAX2</accession>
<name>A0A8J2PAX2_9HEXA</name>
<keyword evidence="3" id="KW-1185">Reference proteome</keyword>
<feature type="transmembrane region" description="Helical" evidence="1">
    <location>
        <begin position="6"/>
        <end position="29"/>
    </location>
</feature>
<evidence type="ECO:0000256" key="1">
    <source>
        <dbReference type="SAM" id="Phobius"/>
    </source>
</evidence>
<dbReference type="EMBL" id="CAJVCH010237851">
    <property type="protein sequence ID" value="CAG7732812.1"/>
    <property type="molecule type" value="Genomic_DNA"/>
</dbReference>
<organism evidence="2 3">
    <name type="scientific">Allacma fusca</name>
    <dbReference type="NCBI Taxonomy" id="39272"/>
    <lineage>
        <taxon>Eukaryota</taxon>
        <taxon>Metazoa</taxon>
        <taxon>Ecdysozoa</taxon>
        <taxon>Arthropoda</taxon>
        <taxon>Hexapoda</taxon>
        <taxon>Collembola</taxon>
        <taxon>Symphypleona</taxon>
        <taxon>Sminthuridae</taxon>
        <taxon>Allacma</taxon>
    </lineage>
</organism>
<dbReference type="Proteomes" id="UP000708208">
    <property type="component" value="Unassembled WGS sequence"/>
</dbReference>
<protein>
    <submittedName>
        <fullName evidence="2">Uncharacterized protein</fullName>
    </submittedName>
</protein>
<sequence>MHFWHSYHFIFMLQVSAAVLILFVLWKLYQTRRERVTRDRRNLLSASLGLSPEQFPAYGPCKSVSGPSTTTPYKTFHM</sequence>
<keyword evidence="1" id="KW-0812">Transmembrane</keyword>